<feature type="domain" description="O-methyltransferase C-terminal" evidence="4">
    <location>
        <begin position="197"/>
        <end position="391"/>
    </location>
</feature>
<evidence type="ECO:0000256" key="3">
    <source>
        <dbReference type="ARBA" id="ARBA00022691"/>
    </source>
</evidence>
<dbReference type="AlphaFoldDB" id="A0AAI8YSB6"/>
<dbReference type="InterPro" id="IPR036390">
    <property type="entry name" value="WH_DNA-bd_sf"/>
</dbReference>
<dbReference type="SUPFAM" id="SSF53335">
    <property type="entry name" value="S-adenosyl-L-methionine-dependent methyltransferases"/>
    <property type="match status" value="1"/>
</dbReference>
<dbReference type="GO" id="GO:0032259">
    <property type="term" value="P:methylation"/>
    <property type="evidence" value="ECO:0007669"/>
    <property type="project" value="UniProtKB-KW"/>
</dbReference>
<dbReference type="Gene3D" id="1.10.10.10">
    <property type="entry name" value="Winged helix-like DNA-binding domain superfamily/Winged helix DNA-binding domain"/>
    <property type="match status" value="1"/>
</dbReference>
<dbReference type="InterPro" id="IPR016461">
    <property type="entry name" value="COMT-like"/>
</dbReference>
<dbReference type="InterPro" id="IPR001077">
    <property type="entry name" value="COMT_C"/>
</dbReference>
<dbReference type="InterPro" id="IPR036388">
    <property type="entry name" value="WH-like_DNA-bd_sf"/>
</dbReference>
<keyword evidence="6" id="KW-1185">Reference proteome</keyword>
<evidence type="ECO:0000259" key="4">
    <source>
        <dbReference type="Pfam" id="PF00891"/>
    </source>
</evidence>
<protein>
    <submittedName>
        <fullName evidence="5">O-methyltransferase</fullName>
    </submittedName>
</protein>
<accession>A0AAI8YSB6</accession>
<reference evidence="5" key="1">
    <citation type="submission" date="2023-11" db="EMBL/GenBank/DDBJ databases">
        <authorList>
            <person name="Alioto T."/>
            <person name="Alioto T."/>
            <person name="Gomez Garrido J."/>
        </authorList>
    </citation>
    <scope>NUCLEOTIDE SEQUENCE</scope>
</reference>
<dbReference type="InterPro" id="IPR029063">
    <property type="entry name" value="SAM-dependent_MTases_sf"/>
</dbReference>
<dbReference type="Gene3D" id="3.40.50.150">
    <property type="entry name" value="Vaccinia Virus protein VP39"/>
    <property type="match status" value="1"/>
</dbReference>
<dbReference type="EMBL" id="CAVMBE010000004">
    <property type="protein sequence ID" value="CAK3814349.1"/>
    <property type="molecule type" value="Genomic_DNA"/>
</dbReference>
<dbReference type="Proteomes" id="UP001296104">
    <property type="component" value="Unassembled WGS sequence"/>
</dbReference>
<dbReference type="PANTHER" id="PTHR43712:SF5">
    <property type="entry name" value="O-METHYLTRANSFERASE ASQN-RELATED"/>
    <property type="match status" value="1"/>
</dbReference>
<name>A0AAI8YSB6_9PEZI</name>
<gene>
    <name evidence="5" type="ORF">LECACI_7A001079</name>
</gene>
<evidence type="ECO:0000313" key="6">
    <source>
        <dbReference type="Proteomes" id="UP001296104"/>
    </source>
</evidence>
<dbReference type="PROSITE" id="PS51683">
    <property type="entry name" value="SAM_OMT_II"/>
    <property type="match status" value="1"/>
</dbReference>
<evidence type="ECO:0000256" key="1">
    <source>
        <dbReference type="ARBA" id="ARBA00022603"/>
    </source>
</evidence>
<dbReference type="SUPFAM" id="SSF46785">
    <property type="entry name" value="Winged helix' DNA-binding domain"/>
    <property type="match status" value="1"/>
</dbReference>
<keyword evidence="1" id="KW-0489">Methyltransferase</keyword>
<keyword evidence="3" id="KW-0949">S-adenosyl-L-methionine</keyword>
<dbReference type="GO" id="GO:0008171">
    <property type="term" value="F:O-methyltransferase activity"/>
    <property type="evidence" value="ECO:0007669"/>
    <property type="project" value="InterPro"/>
</dbReference>
<organism evidence="5 6">
    <name type="scientific">Lecanosticta acicola</name>
    <dbReference type="NCBI Taxonomy" id="111012"/>
    <lineage>
        <taxon>Eukaryota</taxon>
        <taxon>Fungi</taxon>
        <taxon>Dikarya</taxon>
        <taxon>Ascomycota</taxon>
        <taxon>Pezizomycotina</taxon>
        <taxon>Dothideomycetes</taxon>
        <taxon>Dothideomycetidae</taxon>
        <taxon>Mycosphaerellales</taxon>
        <taxon>Mycosphaerellaceae</taxon>
        <taxon>Lecanosticta</taxon>
    </lineage>
</organism>
<keyword evidence="2" id="KW-0808">Transferase</keyword>
<sequence length="417" mass="45901">MSTASITDLAKSILENAQKVEDYLKANNLPQPSFDEHSPPELPLSPEMQQIRQNAVDAAMDLEALLIGPVMQLRPVLNGASLNAIYKFDIATKVPLDGQISYEELAPKVGIKRTDLQRIVRFAVVHHHVFQEKTVGMVSHSAASRYLAESDIARAGLGFMFDECYQSFAHTVEAMQKYGDPEPNQCGWALAMKADVPMWEYHGQHPELGERAGKAMASFTKGTGHDSTALTRGYDWTVINAKGGTLVDLGGADGHVDADIARLNPGMQFIVQEIPEVLGKAKSTVPQDVAGRLTFAAHDFFQPQPTSADAYLFRQIFHNWGDRHCVQMLRALIPALRPGAKVIVNDNILPPPGVLPPSAERAVRSIDMIVMSLFNARERSKEDFEAVFAEADPRFQQVKVWTPEGSQMGLVEATWSG</sequence>
<evidence type="ECO:0000256" key="2">
    <source>
        <dbReference type="ARBA" id="ARBA00022679"/>
    </source>
</evidence>
<evidence type="ECO:0000313" key="5">
    <source>
        <dbReference type="EMBL" id="CAK3814349.1"/>
    </source>
</evidence>
<proteinExistence type="predicted"/>
<dbReference type="PANTHER" id="PTHR43712">
    <property type="entry name" value="PUTATIVE (AFU_ORTHOLOGUE AFUA_4G14580)-RELATED"/>
    <property type="match status" value="1"/>
</dbReference>
<comment type="caution">
    <text evidence="5">The sequence shown here is derived from an EMBL/GenBank/DDBJ whole genome shotgun (WGS) entry which is preliminary data.</text>
</comment>
<dbReference type="Pfam" id="PF00891">
    <property type="entry name" value="Methyltransf_2"/>
    <property type="match status" value="1"/>
</dbReference>